<keyword evidence="2" id="KW-1185">Reference proteome</keyword>
<dbReference type="EMBL" id="AZIL01001893">
    <property type="protein sequence ID" value="EWM23037.1"/>
    <property type="molecule type" value="Genomic_DNA"/>
</dbReference>
<evidence type="ECO:0000313" key="1">
    <source>
        <dbReference type="EMBL" id="EWM23036.1"/>
    </source>
</evidence>
<name>W7TRC2_9STRA</name>
<proteinExistence type="predicted"/>
<sequence length="155" mass="18032">MRHFCRDTFLCTKGIVPGLDRNALDRITLELTHRYIFDTKSTVGRWEIVLIPEALIDEYAARMLANVHRGPQAEEEAQHVHLTHVPIPRPHHEHFAWSRPLVTHVIQDCPVDWIHVFFRENIPGCLHCSRTDETLCSQFAVINAKDNGPERRRDI</sequence>
<protein>
    <submittedName>
        <fullName evidence="1">Uncharacterized protein</fullName>
    </submittedName>
</protein>
<dbReference type="EMBL" id="AZIL01001893">
    <property type="protein sequence ID" value="EWM23036.1"/>
    <property type="molecule type" value="Genomic_DNA"/>
</dbReference>
<dbReference type="Proteomes" id="UP000019335">
    <property type="component" value="Chromosome 18"/>
</dbReference>
<comment type="caution">
    <text evidence="1">The sequence shown here is derived from an EMBL/GenBank/DDBJ whole genome shotgun (WGS) entry which is preliminary data.</text>
</comment>
<accession>W7TRC2</accession>
<organism evidence="1 2">
    <name type="scientific">Nannochloropsis gaditana</name>
    <dbReference type="NCBI Taxonomy" id="72520"/>
    <lineage>
        <taxon>Eukaryota</taxon>
        <taxon>Sar</taxon>
        <taxon>Stramenopiles</taxon>
        <taxon>Ochrophyta</taxon>
        <taxon>Eustigmatophyceae</taxon>
        <taxon>Eustigmatales</taxon>
        <taxon>Monodopsidaceae</taxon>
        <taxon>Nannochloropsis</taxon>
    </lineage>
</organism>
<gene>
    <name evidence="1" type="ORF">Naga_100673g2</name>
</gene>
<reference evidence="1 2" key="1">
    <citation type="journal article" date="2014" name="Mol. Plant">
        <title>Chromosome Scale Genome Assembly and Transcriptome Profiling of Nannochloropsis gaditana in Nitrogen Depletion.</title>
        <authorList>
            <person name="Corteggiani Carpinelli E."/>
            <person name="Telatin A."/>
            <person name="Vitulo N."/>
            <person name="Forcato C."/>
            <person name="D'Angelo M."/>
            <person name="Schiavon R."/>
            <person name="Vezzi A."/>
            <person name="Giacometti G.M."/>
            <person name="Morosinotto T."/>
            <person name="Valle G."/>
        </authorList>
    </citation>
    <scope>NUCLEOTIDE SEQUENCE [LARGE SCALE GENOMIC DNA]</scope>
    <source>
        <strain evidence="1 2">B-31</strain>
    </source>
</reference>
<dbReference type="AlphaFoldDB" id="W7TRC2"/>
<evidence type="ECO:0000313" key="2">
    <source>
        <dbReference type="Proteomes" id="UP000019335"/>
    </source>
</evidence>